<evidence type="ECO:0000313" key="3">
    <source>
        <dbReference type="Proteomes" id="UP000199673"/>
    </source>
</evidence>
<dbReference type="Gene3D" id="3.10.450.50">
    <property type="match status" value="1"/>
</dbReference>
<gene>
    <name evidence="2" type="ORF">SAMN04489724_0491</name>
</gene>
<feature type="domain" description="SnoaL-like" evidence="1">
    <location>
        <begin position="50"/>
        <end position="145"/>
    </location>
</feature>
<sequence length="155" mass="17701">MKSYYLLVAVLCTTFSCSPKNEEIAETLTSENEIQKRNYDEQTTQQVLDHHFKAFVENNLEEVMADYTEESILITPDRTYRGLAEIRENFVNAYAALPKDSTSVTLIKSLATKDVGYIIWEADAPNFEFKNSSDTFIIHDGKIVRQTFMGVVTPK</sequence>
<name>A0A1I6XIW3_9BACT</name>
<dbReference type="RefSeq" id="WP_091691110.1">
    <property type="nucleotide sequence ID" value="NZ_FPBF01000001.1"/>
</dbReference>
<accession>A0A1I6XIW3</accession>
<evidence type="ECO:0000259" key="1">
    <source>
        <dbReference type="Pfam" id="PF12680"/>
    </source>
</evidence>
<dbReference type="PROSITE" id="PS51257">
    <property type="entry name" value="PROKAR_LIPOPROTEIN"/>
    <property type="match status" value="1"/>
</dbReference>
<reference evidence="3" key="1">
    <citation type="submission" date="2016-10" db="EMBL/GenBank/DDBJ databases">
        <authorList>
            <person name="Varghese N."/>
            <person name="Submissions S."/>
        </authorList>
    </citation>
    <scope>NUCLEOTIDE SEQUENCE [LARGE SCALE GENOMIC DNA]</scope>
    <source>
        <strain evidence="3">DSM 23445</strain>
    </source>
</reference>
<organism evidence="2 3">
    <name type="scientific">Algoriphagus locisalis</name>
    <dbReference type="NCBI Taxonomy" id="305507"/>
    <lineage>
        <taxon>Bacteria</taxon>
        <taxon>Pseudomonadati</taxon>
        <taxon>Bacteroidota</taxon>
        <taxon>Cytophagia</taxon>
        <taxon>Cytophagales</taxon>
        <taxon>Cyclobacteriaceae</taxon>
        <taxon>Algoriphagus</taxon>
    </lineage>
</organism>
<dbReference type="SUPFAM" id="SSF54427">
    <property type="entry name" value="NTF2-like"/>
    <property type="match status" value="1"/>
</dbReference>
<evidence type="ECO:0000313" key="2">
    <source>
        <dbReference type="EMBL" id="SFT37834.1"/>
    </source>
</evidence>
<dbReference type="EMBL" id="FPBF01000001">
    <property type="protein sequence ID" value="SFT37834.1"/>
    <property type="molecule type" value="Genomic_DNA"/>
</dbReference>
<dbReference type="InterPro" id="IPR037401">
    <property type="entry name" value="SnoaL-like"/>
</dbReference>
<dbReference type="STRING" id="305507.SAMN04489724_0491"/>
<proteinExistence type="predicted"/>
<dbReference type="OrthoDB" id="680344at2"/>
<dbReference type="Pfam" id="PF12680">
    <property type="entry name" value="SnoaL_2"/>
    <property type="match status" value="1"/>
</dbReference>
<dbReference type="Proteomes" id="UP000199673">
    <property type="component" value="Unassembled WGS sequence"/>
</dbReference>
<dbReference type="InterPro" id="IPR032710">
    <property type="entry name" value="NTF2-like_dom_sf"/>
</dbReference>
<keyword evidence="3" id="KW-1185">Reference proteome</keyword>
<protein>
    <recommendedName>
        <fullName evidence="1">SnoaL-like domain-containing protein</fullName>
    </recommendedName>
</protein>
<dbReference type="AlphaFoldDB" id="A0A1I6XIW3"/>